<gene>
    <name evidence="11" type="primary">rpoA</name>
    <name evidence="13" type="ORF">C1O66_00355</name>
</gene>
<evidence type="ECO:0000313" key="13">
    <source>
        <dbReference type="EMBL" id="PND39904.1"/>
    </source>
</evidence>
<dbReference type="InterPro" id="IPR011262">
    <property type="entry name" value="DNA-dir_RNA_pol_insert"/>
</dbReference>
<protein>
    <recommendedName>
        <fullName evidence="3 11">DNA-directed RNA polymerase subunit alpha</fullName>
        <shortName evidence="11">RNAP subunit alpha</shortName>
        <ecNumber evidence="2 11">2.7.7.6</ecNumber>
    </recommendedName>
    <alternativeName>
        <fullName evidence="9 11">RNA polymerase subunit alpha</fullName>
    </alternativeName>
    <alternativeName>
        <fullName evidence="8 11">Transcriptase subunit alpha</fullName>
    </alternativeName>
</protein>
<dbReference type="GO" id="GO:0046983">
    <property type="term" value="F:protein dimerization activity"/>
    <property type="evidence" value="ECO:0007669"/>
    <property type="project" value="InterPro"/>
</dbReference>
<accession>A0A2N8L2H7</accession>
<evidence type="ECO:0000256" key="4">
    <source>
        <dbReference type="ARBA" id="ARBA00022478"/>
    </source>
</evidence>
<dbReference type="NCBIfam" id="NF003519">
    <property type="entry name" value="PRK05182.2-5"/>
    <property type="match status" value="1"/>
</dbReference>
<dbReference type="GO" id="GO:0003899">
    <property type="term" value="F:DNA-directed RNA polymerase activity"/>
    <property type="evidence" value="ECO:0007669"/>
    <property type="project" value="UniProtKB-UniRule"/>
</dbReference>
<dbReference type="RefSeq" id="WP_102766038.1">
    <property type="nucleotide sequence ID" value="NZ_CP124551.1"/>
</dbReference>
<evidence type="ECO:0000256" key="7">
    <source>
        <dbReference type="ARBA" id="ARBA00023163"/>
    </source>
</evidence>
<dbReference type="GO" id="GO:0003677">
    <property type="term" value="F:DNA binding"/>
    <property type="evidence" value="ECO:0007669"/>
    <property type="project" value="UniProtKB-UniRule"/>
</dbReference>
<reference evidence="13 14" key="1">
    <citation type="submission" date="2018-01" db="EMBL/GenBank/DDBJ databases">
        <title>Draft genome sequence of Paucibacter aquatile CR182 isolated from freshwater of the Nakdong River.</title>
        <authorList>
            <person name="Choi A."/>
            <person name="Chung E.J."/>
        </authorList>
    </citation>
    <scope>NUCLEOTIDE SEQUENCE [LARGE SCALE GENOMIC DNA]</scope>
    <source>
        <strain evidence="13 14">CR182</strain>
    </source>
</reference>
<dbReference type="OrthoDB" id="9805706at2"/>
<evidence type="ECO:0000313" key="14">
    <source>
        <dbReference type="Proteomes" id="UP000235916"/>
    </source>
</evidence>
<comment type="catalytic activity">
    <reaction evidence="10 11">
        <text>RNA(n) + a ribonucleoside 5'-triphosphate = RNA(n+1) + diphosphate</text>
        <dbReference type="Rhea" id="RHEA:21248"/>
        <dbReference type="Rhea" id="RHEA-COMP:14527"/>
        <dbReference type="Rhea" id="RHEA-COMP:17342"/>
        <dbReference type="ChEBI" id="CHEBI:33019"/>
        <dbReference type="ChEBI" id="CHEBI:61557"/>
        <dbReference type="ChEBI" id="CHEBI:140395"/>
        <dbReference type="EC" id="2.7.7.6"/>
    </reaction>
</comment>
<dbReference type="AlphaFoldDB" id="A0A2N8L2H7"/>
<evidence type="ECO:0000256" key="11">
    <source>
        <dbReference type="HAMAP-Rule" id="MF_00059"/>
    </source>
</evidence>
<dbReference type="Gene3D" id="3.30.1360.10">
    <property type="entry name" value="RNA polymerase, RBP11-like subunit"/>
    <property type="match status" value="1"/>
</dbReference>
<dbReference type="CDD" id="cd06928">
    <property type="entry name" value="RNAP_alpha_NTD"/>
    <property type="match status" value="1"/>
</dbReference>
<evidence type="ECO:0000256" key="5">
    <source>
        <dbReference type="ARBA" id="ARBA00022679"/>
    </source>
</evidence>
<dbReference type="InterPro" id="IPR036643">
    <property type="entry name" value="RNApol_insert_sf"/>
</dbReference>
<dbReference type="InterPro" id="IPR011773">
    <property type="entry name" value="DNA-dir_RpoA"/>
</dbReference>
<dbReference type="SMART" id="SM00662">
    <property type="entry name" value="RPOLD"/>
    <property type="match status" value="1"/>
</dbReference>
<feature type="region of interest" description="Alpha N-terminal domain (alpha-NTD)" evidence="11">
    <location>
        <begin position="1"/>
        <end position="239"/>
    </location>
</feature>
<evidence type="ECO:0000256" key="10">
    <source>
        <dbReference type="ARBA" id="ARBA00048552"/>
    </source>
</evidence>
<comment type="caution">
    <text evidence="13">The sequence shown here is derived from an EMBL/GenBank/DDBJ whole genome shotgun (WGS) entry which is preliminary data.</text>
</comment>
<sequence>MQTNLLKPKSINVEPLGGHRAKVTLEPFERGYGHTLGNALRRVLLSSMVGYAPTEVTIAGVLHEYSAIDGVQEDVVHIMLNLKGVVFRLHNREEVTLVLRKEGEGPVTAADIQTPHDVEIVNPEHVIAHLSQGGKLDMQIKVEKGRGYVPGSMRRYGDEPTKTIGRIVLDASFAPVRRVSYAVESARVEQRTDLDKLVMEIETNGAISPEEAIRASAKILVEQLAVFAQLQGSEVPDFDQPAQRSSSFDPILLRPVDELELTVRSANCLKAENIYYIGDLIQRTETELLKTPNLGRKSLNEIKEVLASRGLTLGARLENWPPQGLDKR</sequence>
<dbReference type="Gene3D" id="2.170.120.12">
    <property type="entry name" value="DNA-directed RNA polymerase, insert domain"/>
    <property type="match status" value="1"/>
</dbReference>
<dbReference type="Gene3D" id="1.10.150.20">
    <property type="entry name" value="5' to 3' exonuclease, C-terminal subdomain"/>
    <property type="match status" value="1"/>
</dbReference>
<dbReference type="SUPFAM" id="SSF55257">
    <property type="entry name" value="RBP11-like subunits of RNA polymerase"/>
    <property type="match status" value="1"/>
</dbReference>
<dbReference type="GO" id="GO:0006351">
    <property type="term" value="P:DNA-templated transcription"/>
    <property type="evidence" value="ECO:0007669"/>
    <property type="project" value="UniProtKB-UniRule"/>
</dbReference>
<dbReference type="GO" id="GO:0005737">
    <property type="term" value="C:cytoplasm"/>
    <property type="evidence" value="ECO:0007669"/>
    <property type="project" value="UniProtKB-ARBA"/>
</dbReference>
<dbReference type="EC" id="2.7.7.6" evidence="2 11"/>
<comment type="function">
    <text evidence="11">DNA-dependent RNA polymerase catalyzes the transcription of DNA into RNA using the four ribonucleoside triphosphates as substrates.</text>
</comment>
<dbReference type="Proteomes" id="UP000235916">
    <property type="component" value="Unassembled WGS sequence"/>
</dbReference>
<evidence type="ECO:0000256" key="2">
    <source>
        <dbReference type="ARBA" id="ARBA00012418"/>
    </source>
</evidence>
<name>A0A2N8L2H7_9BURK</name>
<dbReference type="SUPFAM" id="SSF56553">
    <property type="entry name" value="Insert subdomain of RNA polymerase alpha subunit"/>
    <property type="match status" value="1"/>
</dbReference>
<comment type="similarity">
    <text evidence="1 11">Belongs to the RNA polymerase alpha chain family.</text>
</comment>
<dbReference type="InterPro" id="IPR036603">
    <property type="entry name" value="RBP11-like"/>
</dbReference>
<dbReference type="Pfam" id="PF01193">
    <property type="entry name" value="RNA_pol_L"/>
    <property type="match status" value="1"/>
</dbReference>
<keyword evidence="5 11" id="KW-0808">Transferase</keyword>
<dbReference type="SUPFAM" id="SSF47789">
    <property type="entry name" value="C-terminal domain of RNA polymerase alpha subunit"/>
    <property type="match status" value="1"/>
</dbReference>
<evidence type="ECO:0000256" key="9">
    <source>
        <dbReference type="ARBA" id="ARBA00033070"/>
    </source>
</evidence>
<proteinExistence type="inferred from homology"/>
<dbReference type="EMBL" id="POSP01000001">
    <property type="protein sequence ID" value="PND39904.1"/>
    <property type="molecule type" value="Genomic_DNA"/>
</dbReference>
<evidence type="ECO:0000256" key="8">
    <source>
        <dbReference type="ARBA" id="ARBA00032524"/>
    </source>
</evidence>
<dbReference type="FunFam" id="1.10.150.20:FF:000001">
    <property type="entry name" value="DNA-directed RNA polymerase subunit alpha"/>
    <property type="match status" value="1"/>
</dbReference>
<dbReference type="NCBIfam" id="NF003513">
    <property type="entry name" value="PRK05182.1-2"/>
    <property type="match status" value="1"/>
</dbReference>
<keyword evidence="7 11" id="KW-0804">Transcription</keyword>
<keyword evidence="4 11" id="KW-0240">DNA-directed RNA polymerase</keyword>
<organism evidence="13 14">
    <name type="scientific">Kinneretia aquatilis</name>
    <dbReference type="NCBI Taxonomy" id="2070761"/>
    <lineage>
        <taxon>Bacteria</taxon>
        <taxon>Pseudomonadati</taxon>
        <taxon>Pseudomonadota</taxon>
        <taxon>Betaproteobacteria</taxon>
        <taxon>Burkholderiales</taxon>
        <taxon>Sphaerotilaceae</taxon>
        <taxon>Roseateles</taxon>
    </lineage>
</organism>
<dbReference type="InterPro" id="IPR011263">
    <property type="entry name" value="DNA-dir_RNA_pol_RpoA/D/Rpb3"/>
</dbReference>
<dbReference type="Pfam" id="PF03118">
    <property type="entry name" value="RNA_pol_A_CTD"/>
    <property type="match status" value="1"/>
</dbReference>
<dbReference type="FunFam" id="2.170.120.12:FF:000001">
    <property type="entry name" value="DNA-directed RNA polymerase subunit alpha"/>
    <property type="match status" value="1"/>
</dbReference>
<comment type="domain">
    <text evidence="11">The N-terminal domain is essential for RNAP assembly and basal transcription, whereas the C-terminal domain is involved in interaction with transcriptional regulators and with upstream promoter elements.</text>
</comment>
<feature type="region of interest" description="Alpha C-terminal domain (alpha-CTD)" evidence="11">
    <location>
        <begin position="248"/>
        <end position="328"/>
    </location>
</feature>
<feature type="domain" description="DNA-directed RNA polymerase RpoA/D/Rpb3-type" evidence="12">
    <location>
        <begin position="20"/>
        <end position="230"/>
    </location>
</feature>
<evidence type="ECO:0000259" key="12">
    <source>
        <dbReference type="SMART" id="SM00662"/>
    </source>
</evidence>
<dbReference type="Pfam" id="PF01000">
    <property type="entry name" value="RNA_pol_A_bac"/>
    <property type="match status" value="1"/>
</dbReference>
<dbReference type="NCBIfam" id="TIGR02027">
    <property type="entry name" value="rpoA"/>
    <property type="match status" value="1"/>
</dbReference>
<evidence type="ECO:0000256" key="1">
    <source>
        <dbReference type="ARBA" id="ARBA00007123"/>
    </source>
</evidence>
<dbReference type="GO" id="GO:0000428">
    <property type="term" value="C:DNA-directed RNA polymerase complex"/>
    <property type="evidence" value="ECO:0007669"/>
    <property type="project" value="UniProtKB-KW"/>
</dbReference>
<keyword evidence="6 11" id="KW-0548">Nucleotidyltransferase</keyword>
<dbReference type="HAMAP" id="MF_00059">
    <property type="entry name" value="RNApol_bact_RpoA"/>
    <property type="match status" value="1"/>
</dbReference>
<comment type="subunit">
    <text evidence="11">Homodimer. The RNAP catalytic core consists of 2 alpha, 1 beta, 1 beta' and 1 omega subunit. When a sigma factor is associated with the core the holoenzyme is formed, which can initiate transcription.</text>
</comment>
<evidence type="ECO:0000256" key="3">
    <source>
        <dbReference type="ARBA" id="ARBA00015972"/>
    </source>
</evidence>
<evidence type="ECO:0000256" key="6">
    <source>
        <dbReference type="ARBA" id="ARBA00022695"/>
    </source>
</evidence>
<dbReference type="InterPro" id="IPR011260">
    <property type="entry name" value="RNAP_asu_C"/>
</dbReference>
<keyword evidence="14" id="KW-1185">Reference proteome</keyword>